<sequence length="334" mass="38639">MQCNYFAWSWKDIYPHILKWYTVGRAYDSSGKRLRLMKRLPLQMTFFSQVHPVASTIYFAELMVCLLLFNHVTVALAEIVGLIVCGFYYLGKRSMTQQLKFASSFLILILFFNTLLNQKFQPILWQFHWGFLTYRFSYSAFLYGVAMALVLISMLFIFALLNVILTPNRLIYVFSPIAPRLAMLVSISFSLVANFILKFKRLITLQKTRNLDVSSGSLLTRTKKVLHIFEIMLQDSLSSAMETANLMDARGFGATKRTHYRSYHWQSSDLVFISFSSLLLLMIVYIRFLNFGWSRSVANFTNVFHPADLLPIGFLLVLFLLPILSEGIYRACTN</sequence>
<dbReference type="EMBL" id="AZEI01000072">
    <property type="protein sequence ID" value="KRL16367.1"/>
    <property type="molecule type" value="Genomic_DNA"/>
</dbReference>
<evidence type="ECO:0000256" key="3">
    <source>
        <dbReference type="ARBA" id="ARBA00022989"/>
    </source>
</evidence>
<keyword evidence="2 5" id="KW-0812">Transmembrane</keyword>
<keyword evidence="7" id="KW-1185">Reference proteome</keyword>
<feature type="transmembrane region" description="Helical" evidence="5">
    <location>
        <begin position="101"/>
        <end position="120"/>
    </location>
</feature>
<comment type="caution">
    <text evidence="6">The sequence shown here is derived from an EMBL/GenBank/DDBJ whole genome shotgun (WGS) entry which is preliminary data.</text>
</comment>
<feature type="transmembrane region" description="Helical" evidence="5">
    <location>
        <begin position="67"/>
        <end position="89"/>
    </location>
</feature>
<keyword evidence="4 5" id="KW-0472">Membrane</keyword>
<dbReference type="InterPro" id="IPR003339">
    <property type="entry name" value="ABC/ECF_trnsptr_transmembrane"/>
</dbReference>
<feature type="transmembrane region" description="Helical" evidence="5">
    <location>
        <begin position="270"/>
        <end position="289"/>
    </location>
</feature>
<organism evidence="6 7">
    <name type="scientific">Lentilactobacillus rapi DSM 19907 = JCM 15042</name>
    <dbReference type="NCBI Taxonomy" id="1423795"/>
    <lineage>
        <taxon>Bacteria</taxon>
        <taxon>Bacillati</taxon>
        <taxon>Bacillota</taxon>
        <taxon>Bacilli</taxon>
        <taxon>Lactobacillales</taxon>
        <taxon>Lactobacillaceae</taxon>
        <taxon>Lentilactobacillus</taxon>
    </lineage>
</organism>
<feature type="transmembrane region" description="Helical" evidence="5">
    <location>
        <begin position="309"/>
        <end position="329"/>
    </location>
</feature>
<evidence type="ECO:0000313" key="6">
    <source>
        <dbReference type="EMBL" id="KRL16367.1"/>
    </source>
</evidence>
<gene>
    <name evidence="6" type="ORF">FD12_GL000100</name>
</gene>
<feature type="transmembrane region" description="Helical" evidence="5">
    <location>
        <begin position="141"/>
        <end position="165"/>
    </location>
</feature>
<name>A0ABR5PDP4_9LACO</name>
<evidence type="ECO:0000313" key="7">
    <source>
        <dbReference type="Proteomes" id="UP000051977"/>
    </source>
</evidence>
<proteinExistence type="predicted"/>
<feature type="transmembrane region" description="Helical" evidence="5">
    <location>
        <begin position="177"/>
        <end position="197"/>
    </location>
</feature>
<dbReference type="Proteomes" id="UP000051977">
    <property type="component" value="Unassembled WGS sequence"/>
</dbReference>
<accession>A0ABR5PDP4</accession>
<comment type="subcellular location">
    <subcellularLocation>
        <location evidence="1">Membrane</location>
        <topology evidence="1">Multi-pass membrane protein</topology>
    </subcellularLocation>
</comment>
<keyword evidence="3 5" id="KW-1133">Transmembrane helix</keyword>
<dbReference type="CDD" id="cd16914">
    <property type="entry name" value="EcfT"/>
    <property type="match status" value="1"/>
</dbReference>
<protein>
    <submittedName>
        <fullName evidence="6">Cobalt transport protein</fullName>
    </submittedName>
</protein>
<evidence type="ECO:0000256" key="2">
    <source>
        <dbReference type="ARBA" id="ARBA00022692"/>
    </source>
</evidence>
<evidence type="ECO:0000256" key="5">
    <source>
        <dbReference type="SAM" id="Phobius"/>
    </source>
</evidence>
<evidence type="ECO:0000256" key="1">
    <source>
        <dbReference type="ARBA" id="ARBA00004141"/>
    </source>
</evidence>
<reference evidence="6 7" key="1">
    <citation type="journal article" date="2015" name="Genome Announc.">
        <title>Expanding the biotechnology potential of lactobacilli through comparative genomics of 213 strains and associated genera.</title>
        <authorList>
            <person name="Sun Z."/>
            <person name="Harris H.M."/>
            <person name="McCann A."/>
            <person name="Guo C."/>
            <person name="Argimon S."/>
            <person name="Zhang W."/>
            <person name="Yang X."/>
            <person name="Jeffery I.B."/>
            <person name="Cooney J.C."/>
            <person name="Kagawa T.F."/>
            <person name="Liu W."/>
            <person name="Song Y."/>
            <person name="Salvetti E."/>
            <person name="Wrobel A."/>
            <person name="Rasinkangas P."/>
            <person name="Parkhill J."/>
            <person name="Rea M.C."/>
            <person name="O'Sullivan O."/>
            <person name="Ritari J."/>
            <person name="Douillard F.P."/>
            <person name="Paul Ross R."/>
            <person name="Yang R."/>
            <person name="Briner A.E."/>
            <person name="Felis G.E."/>
            <person name="de Vos W.M."/>
            <person name="Barrangou R."/>
            <person name="Klaenhammer T.R."/>
            <person name="Caufield P.W."/>
            <person name="Cui Y."/>
            <person name="Zhang H."/>
            <person name="O'Toole P.W."/>
        </authorList>
    </citation>
    <scope>NUCLEOTIDE SEQUENCE [LARGE SCALE GENOMIC DNA]</scope>
    <source>
        <strain evidence="6 7">DSM 19907</strain>
    </source>
</reference>
<evidence type="ECO:0000256" key="4">
    <source>
        <dbReference type="ARBA" id="ARBA00023136"/>
    </source>
</evidence>